<organism evidence="1 2">
    <name type="scientific">Trifolium medium</name>
    <dbReference type="NCBI Taxonomy" id="97028"/>
    <lineage>
        <taxon>Eukaryota</taxon>
        <taxon>Viridiplantae</taxon>
        <taxon>Streptophyta</taxon>
        <taxon>Embryophyta</taxon>
        <taxon>Tracheophyta</taxon>
        <taxon>Spermatophyta</taxon>
        <taxon>Magnoliopsida</taxon>
        <taxon>eudicotyledons</taxon>
        <taxon>Gunneridae</taxon>
        <taxon>Pentapetalae</taxon>
        <taxon>rosids</taxon>
        <taxon>fabids</taxon>
        <taxon>Fabales</taxon>
        <taxon>Fabaceae</taxon>
        <taxon>Papilionoideae</taxon>
        <taxon>50 kb inversion clade</taxon>
        <taxon>NPAAA clade</taxon>
        <taxon>Hologalegina</taxon>
        <taxon>IRL clade</taxon>
        <taxon>Trifolieae</taxon>
        <taxon>Trifolium</taxon>
    </lineage>
</organism>
<accession>A0A392V256</accession>
<dbReference type="Proteomes" id="UP000265520">
    <property type="component" value="Unassembled WGS sequence"/>
</dbReference>
<keyword evidence="1" id="KW-0687">Ribonucleoprotein</keyword>
<keyword evidence="1" id="KW-0689">Ribosomal protein</keyword>
<protein>
    <submittedName>
        <fullName evidence="1">30S ribosomal protein S1-like</fullName>
    </submittedName>
</protein>
<comment type="caution">
    <text evidence="1">The sequence shown here is derived from an EMBL/GenBank/DDBJ whole genome shotgun (WGS) entry which is preliminary data.</text>
</comment>
<proteinExistence type="predicted"/>
<name>A0A392V256_9FABA</name>
<dbReference type="GO" id="GO:0005840">
    <property type="term" value="C:ribosome"/>
    <property type="evidence" value="ECO:0007669"/>
    <property type="project" value="UniProtKB-KW"/>
</dbReference>
<evidence type="ECO:0000313" key="1">
    <source>
        <dbReference type="EMBL" id="MCI81131.1"/>
    </source>
</evidence>
<keyword evidence="2" id="KW-1185">Reference proteome</keyword>
<evidence type="ECO:0000313" key="2">
    <source>
        <dbReference type="Proteomes" id="UP000265520"/>
    </source>
</evidence>
<dbReference type="AlphaFoldDB" id="A0A392V256"/>
<feature type="non-terminal residue" evidence="1">
    <location>
        <position position="49"/>
    </location>
</feature>
<reference evidence="1 2" key="1">
    <citation type="journal article" date="2018" name="Front. Plant Sci.">
        <title>Red Clover (Trifolium pratense) and Zigzag Clover (T. medium) - A Picture of Genomic Similarities and Differences.</title>
        <authorList>
            <person name="Dluhosova J."/>
            <person name="Istvanek J."/>
            <person name="Nedelnik J."/>
            <person name="Repkova J."/>
        </authorList>
    </citation>
    <scope>NUCLEOTIDE SEQUENCE [LARGE SCALE GENOMIC DNA]</scope>
    <source>
        <strain evidence="2">cv. 10/8</strain>
        <tissue evidence="1">Leaf</tissue>
    </source>
</reference>
<dbReference type="EMBL" id="LXQA011011575">
    <property type="protein sequence ID" value="MCI81131.1"/>
    <property type="molecule type" value="Genomic_DNA"/>
</dbReference>
<sequence>MESLLCDVKKDAEDFIVRVKLGIVKNDEVMSGVSVPGRPVVETGTILFA</sequence>